<evidence type="ECO:0000313" key="1">
    <source>
        <dbReference type="EMBL" id="RNA43907.1"/>
    </source>
</evidence>
<keyword evidence="2" id="KW-1185">Reference proteome</keyword>
<evidence type="ECO:0000313" key="2">
    <source>
        <dbReference type="Proteomes" id="UP000276133"/>
    </source>
</evidence>
<dbReference type="AlphaFoldDB" id="A0A3M7T7Q4"/>
<dbReference type="EMBL" id="REGN01000173">
    <property type="protein sequence ID" value="RNA43907.1"/>
    <property type="molecule type" value="Genomic_DNA"/>
</dbReference>
<name>A0A3M7T7Q4_BRAPC</name>
<protein>
    <submittedName>
        <fullName evidence="1">Uncharacterized protein</fullName>
    </submittedName>
</protein>
<gene>
    <name evidence="1" type="ORF">BpHYR1_026166</name>
</gene>
<organism evidence="1 2">
    <name type="scientific">Brachionus plicatilis</name>
    <name type="common">Marine rotifer</name>
    <name type="synonym">Brachionus muelleri</name>
    <dbReference type="NCBI Taxonomy" id="10195"/>
    <lineage>
        <taxon>Eukaryota</taxon>
        <taxon>Metazoa</taxon>
        <taxon>Spiralia</taxon>
        <taxon>Gnathifera</taxon>
        <taxon>Rotifera</taxon>
        <taxon>Eurotatoria</taxon>
        <taxon>Monogononta</taxon>
        <taxon>Pseudotrocha</taxon>
        <taxon>Ploima</taxon>
        <taxon>Brachionidae</taxon>
        <taxon>Brachionus</taxon>
    </lineage>
</organism>
<comment type="caution">
    <text evidence="1">The sequence shown here is derived from an EMBL/GenBank/DDBJ whole genome shotgun (WGS) entry which is preliminary data.</text>
</comment>
<reference evidence="1 2" key="1">
    <citation type="journal article" date="2018" name="Sci. Rep.">
        <title>Genomic signatures of local adaptation to the degree of environmental predictability in rotifers.</title>
        <authorList>
            <person name="Franch-Gras L."/>
            <person name="Hahn C."/>
            <person name="Garcia-Roger E.M."/>
            <person name="Carmona M.J."/>
            <person name="Serra M."/>
            <person name="Gomez A."/>
        </authorList>
    </citation>
    <scope>NUCLEOTIDE SEQUENCE [LARGE SCALE GENOMIC DNA]</scope>
    <source>
        <strain evidence="1">HYR1</strain>
    </source>
</reference>
<proteinExistence type="predicted"/>
<dbReference type="Proteomes" id="UP000276133">
    <property type="component" value="Unassembled WGS sequence"/>
</dbReference>
<accession>A0A3M7T7Q4</accession>
<sequence length="78" mass="8809">MINKINSLCLSIRSQKIKESSVIKDFFFPKICINVYSACSYLMSVSYYLGKNNSLKLVPVTGGPNGQHFPSIYLKENK</sequence>